<evidence type="ECO:0000313" key="2">
    <source>
        <dbReference type="EMBL" id="BCK77366.1"/>
    </source>
</evidence>
<name>A0AB33IHS6_ACEAC</name>
<dbReference type="Proteomes" id="UP000516424">
    <property type="component" value="Chromosome"/>
</dbReference>
<reference evidence="2 3" key="1">
    <citation type="journal article" date="2011" name="Microbiology">
        <title>Transcriptome response to different carbon sources in Acetobacter aceti.</title>
        <authorList>
            <person name="Sakurai K."/>
            <person name="Arai H."/>
            <person name="Ishii M."/>
            <person name="Igarashi Y."/>
        </authorList>
    </citation>
    <scope>NUCLEOTIDE SEQUENCE [LARGE SCALE GENOMIC DNA]</scope>
    <source>
        <strain evidence="2 3">NBRC 14818</strain>
    </source>
</reference>
<keyword evidence="3" id="KW-1185">Reference proteome</keyword>
<dbReference type="AlphaFoldDB" id="A0AB33IHS6"/>
<protein>
    <submittedName>
        <fullName evidence="2">Uncharacterized protein</fullName>
    </submittedName>
</protein>
<evidence type="ECO:0000256" key="1">
    <source>
        <dbReference type="SAM" id="MobiDB-lite"/>
    </source>
</evidence>
<feature type="region of interest" description="Disordered" evidence="1">
    <location>
        <begin position="1"/>
        <end position="35"/>
    </location>
</feature>
<gene>
    <name evidence="2" type="ORF">EMQ_2972</name>
</gene>
<organism evidence="2 3">
    <name type="scientific">Acetobacter aceti NBRC 14818</name>
    <dbReference type="NCBI Taxonomy" id="887700"/>
    <lineage>
        <taxon>Bacteria</taxon>
        <taxon>Pseudomonadati</taxon>
        <taxon>Pseudomonadota</taxon>
        <taxon>Alphaproteobacteria</taxon>
        <taxon>Acetobacterales</taxon>
        <taxon>Acetobacteraceae</taxon>
        <taxon>Acetobacter</taxon>
        <taxon>Acetobacter subgen. Acetobacter</taxon>
    </lineage>
</organism>
<dbReference type="EMBL" id="AP023410">
    <property type="protein sequence ID" value="BCK77366.1"/>
    <property type="molecule type" value="Genomic_DNA"/>
</dbReference>
<sequence>MNPEKRERSNFAERPGNSNLSVKLPVPSVKSGKDAPEGVVDDGVIDWSLVLRFWVQPMVDEHEQRVYAPCAVFLDNTWVRVGSVGSLRCVRIVCQRMAAIHDKGVSDETLPAIPGALNPNDMIVDVFPSDLADCLPGDPWWWDERHKTFKLNLAALGSDLALGLLERDLTEAGKIELLDVALEYIETLFRSCDTIQPHLARSYLEKTRQAALIWIRETSFPTDGLETPEDDGRMLVDEIRRDGVTADEALILLQKQIEALYQDPCWPYGRLVKGQEDRALRAYNAGADRIIYFTQKELG</sequence>
<evidence type="ECO:0000313" key="3">
    <source>
        <dbReference type="Proteomes" id="UP000516424"/>
    </source>
</evidence>
<feature type="compositionally biased region" description="Basic and acidic residues" evidence="1">
    <location>
        <begin position="1"/>
        <end position="11"/>
    </location>
</feature>
<dbReference type="RefSeq" id="WP_018307763.1">
    <property type="nucleotide sequence ID" value="NZ_AP023410.1"/>
</dbReference>
<proteinExistence type="predicted"/>
<accession>A0AB33IHS6</accession>